<name>A0A2I0JZD0_PUNGR</name>
<gene>
    <name evidence="5" type="ORF">CRG98_017911</name>
</gene>
<evidence type="ECO:0000313" key="5">
    <source>
        <dbReference type="EMBL" id="PKI61687.1"/>
    </source>
</evidence>
<dbReference type="PROSITE" id="PS50102">
    <property type="entry name" value="RRM"/>
    <property type="match status" value="1"/>
</dbReference>
<keyword evidence="6" id="KW-1185">Reference proteome</keyword>
<dbReference type="PANTHER" id="PTHR19965:SF35">
    <property type="entry name" value="RNA ANNEALING PROTEIN YRA1"/>
    <property type="match status" value="1"/>
</dbReference>
<dbReference type="InterPro" id="IPR012677">
    <property type="entry name" value="Nucleotide-bd_a/b_plait_sf"/>
</dbReference>
<dbReference type="AlphaFoldDB" id="A0A2I0JZD0"/>
<feature type="compositionally biased region" description="Low complexity" evidence="3">
    <location>
        <begin position="36"/>
        <end position="57"/>
    </location>
</feature>
<proteinExistence type="predicted"/>
<accession>A0A2I0JZD0</accession>
<dbReference type="STRING" id="22663.A0A2I0JZD0"/>
<reference evidence="5 6" key="1">
    <citation type="submission" date="2017-11" db="EMBL/GenBank/DDBJ databases">
        <title>De-novo sequencing of pomegranate (Punica granatum L.) genome.</title>
        <authorList>
            <person name="Akparov Z."/>
            <person name="Amiraslanov A."/>
            <person name="Hajiyeva S."/>
            <person name="Abbasov M."/>
            <person name="Kaur K."/>
            <person name="Hamwieh A."/>
            <person name="Solovyev V."/>
            <person name="Salamov A."/>
            <person name="Braich B."/>
            <person name="Kosarev P."/>
            <person name="Mahmoud A."/>
            <person name="Hajiyev E."/>
            <person name="Babayeva S."/>
            <person name="Izzatullayeva V."/>
            <person name="Mammadov A."/>
            <person name="Mammadov A."/>
            <person name="Sharifova S."/>
            <person name="Ojaghi J."/>
            <person name="Eynullazada K."/>
            <person name="Bayramov B."/>
            <person name="Abdulazimova A."/>
            <person name="Shahmuradov I."/>
        </authorList>
    </citation>
    <scope>NUCLEOTIDE SEQUENCE [LARGE SCALE GENOMIC DNA]</scope>
    <source>
        <strain evidence="6">cv. AG2017</strain>
        <tissue evidence="5">Leaf</tissue>
    </source>
</reference>
<dbReference type="InterPro" id="IPR051229">
    <property type="entry name" value="ALYREF_mRNA_export"/>
</dbReference>
<organism evidence="5 6">
    <name type="scientific">Punica granatum</name>
    <name type="common">Pomegranate</name>
    <dbReference type="NCBI Taxonomy" id="22663"/>
    <lineage>
        <taxon>Eukaryota</taxon>
        <taxon>Viridiplantae</taxon>
        <taxon>Streptophyta</taxon>
        <taxon>Embryophyta</taxon>
        <taxon>Tracheophyta</taxon>
        <taxon>Spermatophyta</taxon>
        <taxon>Magnoliopsida</taxon>
        <taxon>eudicotyledons</taxon>
        <taxon>Gunneridae</taxon>
        <taxon>Pentapetalae</taxon>
        <taxon>rosids</taxon>
        <taxon>malvids</taxon>
        <taxon>Myrtales</taxon>
        <taxon>Lythraceae</taxon>
        <taxon>Punica</taxon>
    </lineage>
</organism>
<dbReference type="SUPFAM" id="SSF54928">
    <property type="entry name" value="RNA-binding domain, RBD"/>
    <property type="match status" value="1"/>
</dbReference>
<dbReference type="GO" id="GO:0006406">
    <property type="term" value="P:mRNA export from nucleus"/>
    <property type="evidence" value="ECO:0007669"/>
    <property type="project" value="TreeGrafter"/>
</dbReference>
<dbReference type="GO" id="GO:0005634">
    <property type="term" value="C:nucleus"/>
    <property type="evidence" value="ECO:0007669"/>
    <property type="project" value="TreeGrafter"/>
</dbReference>
<dbReference type="GO" id="GO:0003729">
    <property type="term" value="F:mRNA binding"/>
    <property type="evidence" value="ECO:0007669"/>
    <property type="project" value="TreeGrafter"/>
</dbReference>
<dbReference type="InterPro" id="IPR000504">
    <property type="entry name" value="RRM_dom"/>
</dbReference>
<dbReference type="Pfam" id="PF00076">
    <property type="entry name" value="RRM_1"/>
    <property type="match status" value="1"/>
</dbReference>
<sequence length="280" mass="30499">MSSALDMSLDDLIKNNKKSGSGNPRARGRGSGGPGPARRPQNRAANRAAPYAPAKAPETTWQHDMYSESSLGMGFTAQAGRASAIETGTKLYISNLDYGVSNDDVKELFAEVGDIKRYSIHYDRSGRSKAGVEVPLDACVVLEVAVVAEDPEGVVDEEEDVIFSIKHRNELELSWCFQVFRLHYTPVKYGTRSLRLYQLCMASMFSEPAMLRLLWYSGSSCVCGLGVSVHPGLSDDTFLSKPPVRITNRISPLKDGCAFAGSSGEALQWPLARTSQSPKN</sequence>
<evidence type="ECO:0000259" key="4">
    <source>
        <dbReference type="PROSITE" id="PS50102"/>
    </source>
</evidence>
<dbReference type="Gene3D" id="3.30.70.330">
    <property type="match status" value="1"/>
</dbReference>
<keyword evidence="1 2" id="KW-0694">RNA-binding</keyword>
<comment type="caution">
    <text evidence="5">The sequence shown here is derived from an EMBL/GenBank/DDBJ whole genome shotgun (WGS) entry which is preliminary data.</text>
</comment>
<feature type="domain" description="RRM" evidence="4">
    <location>
        <begin position="89"/>
        <end position="129"/>
    </location>
</feature>
<evidence type="ECO:0000256" key="1">
    <source>
        <dbReference type="ARBA" id="ARBA00022884"/>
    </source>
</evidence>
<dbReference type="InterPro" id="IPR035979">
    <property type="entry name" value="RBD_domain_sf"/>
</dbReference>
<dbReference type="EMBL" id="PGOL01001016">
    <property type="protein sequence ID" value="PKI61687.1"/>
    <property type="molecule type" value="Genomic_DNA"/>
</dbReference>
<protein>
    <recommendedName>
        <fullName evidence="4">RRM domain-containing protein</fullName>
    </recommendedName>
</protein>
<evidence type="ECO:0000313" key="6">
    <source>
        <dbReference type="Proteomes" id="UP000233551"/>
    </source>
</evidence>
<feature type="region of interest" description="Disordered" evidence="3">
    <location>
        <begin position="1"/>
        <end position="58"/>
    </location>
</feature>
<evidence type="ECO:0000256" key="3">
    <source>
        <dbReference type="SAM" id="MobiDB-lite"/>
    </source>
</evidence>
<dbReference type="Proteomes" id="UP000233551">
    <property type="component" value="Unassembled WGS sequence"/>
</dbReference>
<evidence type="ECO:0000256" key="2">
    <source>
        <dbReference type="PROSITE-ProRule" id="PRU00176"/>
    </source>
</evidence>
<dbReference type="PANTHER" id="PTHR19965">
    <property type="entry name" value="RNA AND EXPORT FACTOR BINDING PROTEIN"/>
    <property type="match status" value="1"/>
</dbReference>